<dbReference type="Pfam" id="PF07690">
    <property type="entry name" value="MFS_1"/>
    <property type="match status" value="1"/>
</dbReference>
<comment type="subcellular location">
    <subcellularLocation>
        <location evidence="1">Membrane</location>
        <topology evidence="1">Multi-pass membrane protein</topology>
    </subcellularLocation>
</comment>
<dbReference type="PANTHER" id="PTHR11662:SF280">
    <property type="entry name" value="FI21844P1-RELATED"/>
    <property type="match status" value="1"/>
</dbReference>
<proteinExistence type="predicted"/>
<dbReference type="EnsemblMetazoa" id="MESCA008454-RA">
    <property type="protein sequence ID" value="MESCA008454-PA"/>
    <property type="gene ID" value="MESCA008454"/>
</dbReference>
<keyword evidence="6" id="KW-1185">Reference proteome</keyword>
<dbReference type="EMBL" id="CAQQ02383465">
    <property type="status" value="NOT_ANNOTATED_CDS"/>
    <property type="molecule type" value="Genomic_DNA"/>
</dbReference>
<accession>T1GXB0</accession>
<dbReference type="GO" id="GO:0006820">
    <property type="term" value="P:monoatomic anion transport"/>
    <property type="evidence" value="ECO:0007669"/>
    <property type="project" value="TreeGrafter"/>
</dbReference>
<dbReference type="InterPro" id="IPR036259">
    <property type="entry name" value="MFS_trans_sf"/>
</dbReference>
<evidence type="ECO:0000256" key="4">
    <source>
        <dbReference type="ARBA" id="ARBA00023136"/>
    </source>
</evidence>
<reference evidence="5" key="2">
    <citation type="submission" date="2015-06" db="UniProtKB">
        <authorList>
            <consortium name="EnsemblMetazoa"/>
        </authorList>
    </citation>
    <scope>IDENTIFICATION</scope>
</reference>
<dbReference type="Gene3D" id="1.20.120.540">
    <property type="entry name" value="Voltage-gated potassium channels"/>
    <property type="match status" value="1"/>
</dbReference>
<dbReference type="OMA" id="NYPEFEW"/>
<organism evidence="5 6">
    <name type="scientific">Megaselia scalaris</name>
    <name type="common">Humpbacked fly</name>
    <name type="synonym">Phora scalaris</name>
    <dbReference type="NCBI Taxonomy" id="36166"/>
    <lineage>
        <taxon>Eukaryota</taxon>
        <taxon>Metazoa</taxon>
        <taxon>Ecdysozoa</taxon>
        <taxon>Arthropoda</taxon>
        <taxon>Hexapoda</taxon>
        <taxon>Insecta</taxon>
        <taxon>Pterygota</taxon>
        <taxon>Neoptera</taxon>
        <taxon>Endopterygota</taxon>
        <taxon>Diptera</taxon>
        <taxon>Brachycera</taxon>
        <taxon>Muscomorpha</taxon>
        <taxon>Platypezoidea</taxon>
        <taxon>Phoridae</taxon>
        <taxon>Megaseliini</taxon>
        <taxon>Megaselia</taxon>
    </lineage>
</organism>
<sequence>PLKVKSVIGYRHVQVLLLFGATIIEYYGRINISMALVAMTDAKAANPNYPEFEWTTKEKSLILSSFMWSYILTQFPGGYLSHRYGSKLVLTVAVFERPIVYVQS</sequence>
<keyword evidence="4" id="KW-0472">Membrane</keyword>
<protein>
    <recommendedName>
        <fullName evidence="7">Major facilitator superfamily (MFS) profile domain-containing protein</fullName>
    </recommendedName>
</protein>
<name>T1GXB0_MEGSC</name>
<reference evidence="6" key="1">
    <citation type="submission" date="2013-02" db="EMBL/GenBank/DDBJ databases">
        <authorList>
            <person name="Hughes D."/>
        </authorList>
    </citation>
    <scope>NUCLEOTIDE SEQUENCE</scope>
    <source>
        <strain>Durham</strain>
        <strain evidence="6">NC isolate 2 -- Noor lab</strain>
    </source>
</reference>
<evidence type="ECO:0000256" key="2">
    <source>
        <dbReference type="ARBA" id="ARBA00022692"/>
    </source>
</evidence>
<dbReference type="EMBL" id="CAQQ02383466">
    <property type="status" value="NOT_ANNOTATED_CDS"/>
    <property type="molecule type" value="Genomic_DNA"/>
</dbReference>
<dbReference type="InterPro" id="IPR011701">
    <property type="entry name" value="MFS"/>
</dbReference>
<dbReference type="InterPro" id="IPR050382">
    <property type="entry name" value="MFS_Na/Anion_cotransporter"/>
</dbReference>
<dbReference type="HOGENOM" id="CLU_2256777_0_0_1"/>
<evidence type="ECO:0000256" key="3">
    <source>
        <dbReference type="ARBA" id="ARBA00022989"/>
    </source>
</evidence>
<dbReference type="AlphaFoldDB" id="T1GXB0"/>
<keyword evidence="3" id="KW-1133">Transmembrane helix</keyword>
<evidence type="ECO:0000313" key="6">
    <source>
        <dbReference type="Proteomes" id="UP000015102"/>
    </source>
</evidence>
<dbReference type="PANTHER" id="PTHR11662">
    <property type="entry name" value="SOLUTE CARRIER FAMILY 17"/>
    <property type="match status" value="1"/>
</dbReference>
<dbReference type="InterPro" id="IPR027378">
    <property type="entry name" value="Nucleotide_channel_N"/>
</dbReference>
<dbReference type="GO" id="GO:0022857">
    <property type="term" value="F:transmembrane transporter activity"/>
    <property type="evidence" value="ECO:0007669"/>
    <property type="project" value="InterPro"/>
</dbReference>
<keyword evidence="2" id="KW-0812">Transmembrane</keyword>
<dbReference type="SUPFAM" id="SSF103473">
    <property type="entry name" value="MFS general substrate transporter"/>
    <property type="match status" value="1"/>
</dbReference>
<dbReference type="GO" id="GO:0016020">
    <property type="term" value="C:membrane"/>
    <property type="evidence" value="ECO:0007669"/>
    <property type="project" value="UniProtKB-SubCell"/>
</dbReference>
<evidence type="ECO:0000313" key="5">
    <source>
        <dbReference type="EnsemblMetazoa" id="MESCA008454-PA"/>
    </source>
</evidence>
<dbReference type="STRING" id="36166.T1GXB0"/>
<evidence type="ECO:0008006" key="7">
    <source>
        <dbReference type="Google" id="ProtNLM"/>
    </source>
</evidence>
<evidence type="ECO:0000256" key="1">
    <source>
        <dbReference type="ARBA" id="ARBA00004141"/>
    </source>
</evidence>
<dbReference type="Proteomes" id="UP000015102">
    <property type="component" value="Unassembled WGS sequence"/>
</dbReference>